<feature type="binding site" evidence="11">
    <location>
        <begin position="170"/>
        <end position="177"/>
    </location>
    <ligand>
        <name>ATP</name>
        <dbReference type="ChEBI" id="CHEBI:30616"/>
    </ligand>
</feature>
<feature type="domain" description="AAA+ ATPase" evidence="12">
    <location>
        <begin position="162"/>
        <end position="343"/>
    </location>
</feature>
<keyword evidence="10 11" id="KW-0413">Isomerase</keyword>
<keyword evidence="14" id="KW-1185">Reference proteome</keyword>
<dbReference type="SUPFAM" id="SSF52540">
    <property type="entry name" value="P-loop containing nucleoside triphosphate hydrolases"/>
    <property type="match status" value="2"/>
</dbReference>
<evidence type="ECO:0000256" key="5">
    <source>
        <dbReference type="ARBA" id="ARBA00022806"/>
    </source>
</evidence>
<dbReference type="SMART" id="SM00382">
    <property type="entry name" value="AAA"/>
    <property type="match status" value="1"/>
</dbReference>
<name>A0ABX3KRM5_SALCS</name>
<dbReference type="InterPro" id="IPR050534">
    <property type="entry name" value="Coronavir_polyprotein_1ab"/>
</dbReference>
<evidence type="ECO:0000256" key="3">
    <source>
        <dbReference type="ARBA" id="ARBA00022763"/>
    </source>
</evidence>
<comment type="subunit">
    <text evidence="11">Heterotrimer of RecB, RecC and RecD. All subunits contribute to DNA-binding.</text>
</comment>
<accession>A0ABX3KRM5</accession>
<evidence type="ECO:0000256" key="8">
    <source>
        <dbReference type="ARBA" id="ARBA00023125"/>
    </source>
</evidence>
<reference evidence="14" key="1">
    <citation type="submission" date="2017-01" db="EMBL/GenBank/DDBJ databases">
        <title>Draft genome of the species Salinivibrio costicola subsp. alcaliphilus.</title>
        <authorList>
            <person name="Lopez-Hermoso C."/>
            <person name="De La Haba R."/>
            <person name="Sanchez-Porro C."/>
            <person name="Ventosa A."/>
        </authorList>
    </citation>
    <scope>NUCLEOTIDE SEQUENCE [LARGE SCALE GENOMIC DNA]</scope>
    <source>
        <strain evidence="14">CBH448</strain>
    </source>
</reference>
<organism evidence="13 14">
    <name type="scientific">Salinivibrio costicola subsp. alcaliphilus</name>
    <dbReference type="NCBI Taxonomy" id="272773"/>
    <lineage>
        <taxon>Bacteria</taxon>
        <taxon>Pseudomonadati</taxon>
        <taxon>Pseudomonadota</taxon>
        <taxon>Gammaproteobacteria</taxon>
        <taxon>Vibrionales</taxon>
        <taxon>Vibrionaceae</taxon>
        <taxon>Salinivibrio</taxon>
    </lineage>
</organism>
<dbReference type="HAMAP" id="MF_01487">
    <property type="entry name" value="RecD"/>
    <property type="match status" value="1"/>
</dbReference>
<comment type="caution">
    <text evidence="13">The sequence shown here is derived from an EMBL/GenBank/DDBJ whole genome shotgun (WGS) entry which is preliminary data.</text>
</comment>
<dbReference type="Pfam" id="PF21185">
    <property type="entry name" value="RecD_N"/>
    <property type="match status" value="1"/>
</dbReference>
<dbReference type="InterPro" id="IPR003593">
    <property type="entry name" value="AAA+_ATPase"/>
</dbReference>
<dbReference type="CDD" id="cd17933">
    <property type="entry name" value="DEXSc_RecD-like"/>
    <property type="match status" value="1"/>
</dbReference>
<keyword evidence="8 11" id="KW-0238">DNA-binding</keyword>
<comment type="similarity">
    <text evidence="11">Belongs to the RecD family.</text>
</comment>
<comment type="catalytic activity">
    <reaction evidence="11">
        <text>ATP + H2O = ADP + phosphate + H(+)</text>
        <dbReference type="Rhea" id="RHEA:13065"/>
        <dbReference type="ChEBI" id="CHEBI:15377"/>
        <dbReference type="ChEBI" id="CHEBI:15378"/>
        <dbReference type="ChEBI" id="CHEBI:30616"/>
        <dbReference type="ChEBI" id="CHEBI:43474"/>
        <dbReference type="ChEBI" id="CHEBI:456216"/>
        <dbReference type="EC" id="5.6.2.3"/>
    </reaction>
</comment>
<gene>
    <name evidence="11" type="primary">recD</name>
    <name evidence="13" type="ORF">BZJ21_06770</name>
</gene>
<evidence type="ECO:0000313" key="13">
    <source>
        <dbReference type="EMBL" id="OOF34173.1"/>
    </source>
</evidence>
<dbReference type="InterPro" id="IPR006344">
    <property type="entry name" value="RecD"/>
</dbReference>
<dbReference type="InterPro" id="IPR049550">
    <property type="entry name" value="RecD_N"/>
</dbReference>
<sequence>MKQALMALYQRGELRAIDVQFACLMGEEENQLDKAAITVWAALLSREVGKGHVCLDLNQWQPPSDVAWQPLLAHIDSQAPSKQLAQASVVSDGTQATPLVLAGHRLYLHRYWHAEQQVAGHIRQRLTALPVPDEARQTLDNLFAASQAEIDWQKVAAATALTQPFAVISGGPGTGKTTTVARLLAALVASHHAERTTSAALTIKLVAPTGKAANRLTESLGRAIAALPVDHDVKAALPTQASTIHRLLGAIPQRVAFRHHKNNPVHADVLIVDEASMVDLPLMAQLFDALAPSTRIILLGDKDQLASVEAGAVLGDICQYAEAGYPAAQAARLSQLTGFDVPENPHAPAIASALCLLRKSYRFDAQSGIGQLAFAVNRGEMAEVGAVLKRGYGDIAHHVLSDDSYQTLMLQAVAGYRDYLTALDHSTLENQRPMADVLSAFSQFRLLCALTEGPFGVAGLNQAIEQHLASAGLIAKERDTWYHGRPIMIMQNDHALGLYNGDIGIAVQQAGITRVAFETHDGEVRYLLASRLPAHQTAFAMTVHKSQGSEFAHTVLVCPPTISPVITRELIYTGITRAKHQLDLYASWPVLRHGVGARTARYSGLPDALLAPL</sequence>
<dbReference type="NCBIfam" id="TIGR01447">
    <property type="entry name" value="recD"/>
    <property type="match status" value="1"/>
</dbReference>
<dbReference type="Pfam" id="PF13245">
    <property type="entry name" value="AAA_19"/>
    <property type="match status" value="1"/>
</dbReference>
<dbReference type="PANTHER" id="PTHR43788:SF6">
    <property type="entry name" value="DNA HELICASE B"/>
    <property type="match status" value="1"/>
</dbReference>
<dbReference type="EMBL" id="MUFR01000015">
    <property type="protein sequence ID" value="OOF34173.1"/>
    <property type="molecule type" value="Genomic_DNA"/>
</dbReference>
<keyword evidence="6 11" id="KW-0269">Exonuclease</keyword>
<evidence type="ECO:0000256" key="2">
    <source>
        <dbReference type="ARBA" id="ARBA00022741"/>
    </source>
</evidence>
<keyword evidence="2 11" id="KW-0547">Nucleotide-binding</keyword>
<dbReference type="Proteomes" id="UP000189431">
    <property type="component" value="Unassembled WGS sequence"/>
</dbReference>
<dbReference type="Pfam" id="PF13538">
    <property type="entry name" value="UvrD_C_2"/>
    <property type="match status" value="1"/>
</dbReference>
<evidence type="ECO:0000313" key="14">
    <source>
        <dbReference type="Proteomes" id="UP000189431"/>
    </source>
</evidence>
<keyword evidence="3 11" id="KW-0227">DNA damage</keyword>
<dbReference type="Gene3D" id="1.10.10.1020">
    <property type="entry name" value="RecBCD complex, subunit RecD, N-terminal domain"/>
    <property type="match status" value="1"/>
</dbReference>
<dbReference type="InterPro" id="IPR041851">
    <property type="entry name" value="RecD_N_sf"/>
</dbReference>
<dbReference type="EC" id="5.6.2.3" evidence="11"/>
<dbReference type="RefSeq" id="WP_077669414.1">
    <property type="nucleotide sequence ID" value="NZ_MUFR01000015.1"/>
</dbReference>
<evidence type="ECO:0000256" key="1">
    <source>
        <dbReference type="ARBA" id="ARBA00022722"/>
    </source>
</evidence>
<keyword evidence="4 11" id="KW-0378">Hydrolase</keyword>
<keyword evidence="9 11" id="KW-0234">DNA repair</keyword>
<evidence type="ECO:0000256" key="11">
    <source>
        <dbReference type="HAMAP-Rule" id="MF_01487"/>
    </source>
</evidence>
<protein>
    <recommendedName>
        <fullName evidence="11">RecBCD enzyme subunit RecD</fullName>
        <ecNumber evidence="11">5.6.2.3</ecNumber>
    </recommendedName>
    <alternativeName>
        <fullName evidence="11">DNA 5'-3' helicase subunit RecD</fullName>
    </alternativeName>
    <alternativeName>
        <fullName evidence="11">Exonuclease V subunit RecD</fullName>
        <shortName evidence="11">ExoV subunit RecD</shortName>
    </alternativeName>
    <alternativeName>
        <fullName evidence="11">Helicase/nuclease RecBCD subunit RecD</fullName>
    </alternativeName>
</protein>
<keyword evidence="5 11" id="KW-0347">Helicase</keyword>
<evidence type="ECO:0000256" key="9">
    <source>
        <dbReference type="ARBA" id="ARBA00023204"/>
    </source>
</evidence>
<evidence type="ECO:0000256" key="4">
    <source>
        <dbReference type="ARBA" id="ARBA00022801"/>
    </source>
</evidence>
<evidence type="ECO:0000256" key="7">
    <source>
        <dbReference type="ARBA" id="ARBA00022840"/>
    </source>
</evidence>
<dbReference type="Gene3D" id="3.40.50.300">
    <property type="entry name" value="P-loop containing nucleotide triphosphate hydrolases"/>
    <property type="match status" value="3"/>
</dbReference>
<evidence type="ECO:0000259" key="12">
    <source>
        <dbReference type="SMART" id="SM00382"/>
    </source>
</evidence>
<dbReference type="NCBIfam" id="NF008127">
    <property type="entry name" value="PRK10875.1"/>
    <property type="match status" value="1"/>
</dbReference>
<comment type="miscellaneous">
    <text evidence="11">In the RecBCD complex, RecB has a slow 3'-5' helicase, an exonuclease activity and loads RecA onto ssDNA, RecD has a fast 5'-3' helicase activity, while RecC stimulates the ATPase and processivity of the RecB helicase and contributes to recognition of the Chi site.</text>
</comment>
<dbReference type="InterPro" id="IPR027417">
    <property type="entry name" value="P-loop_NTPase"/>
</dbReference>
<dbReference type="InterPro" id="IPR027785">
    <property type="entry name" value="UvrD-like_helicase_C"/>
</dbReference>
<comment type="function">
    <text evidence="11">A helicase/nuclease that prepares dsDNA breaks (DSB) for recombinational DNA repair. Binds to DSBs and unwinds DNA via a highly rapid and processive ATP-dependent bidirectional helicase activity. Unwinds dsDNA until it encounters a Chi (crossover hotspot instigator) sequence from the 3' direction. Cuts ssDNA a few nucleotides 3' to the Chi site. The properties and activities of the enzyme are changed at Chi. The Chi-altered holoenzyme produces a long 3'-ssDNA overhang and facilitates RecA-binding to the ssDNA for homologous DNA recombination and repair. Holoenzyme degrades any linearized DNA that is unable to undergo homologous recombination. In the holoenzyme this subunit has ssDNA-dependent ATPase and 5'-3' helicase activity. When added to pre-assembled RecBC greatly stimulates nuclease activity and augments holoenzyme processivity. Negatively regulates the RecA-loading ability of RecBCD.</text>
</comment>
<keyword evidence="7 11" id="KW-0067">ATP-binding</keyword>
<dbReference type="PANTHER" id="PTHR43788">
    <property type="entry name" value="DNA2/NAM7 HELICASE FAMILY MEMBER"/>
    <property type="match status" value="1"/>
</dbReference>
<evidence type="ECO:0000256" key="10">
    <source>
        <dbReference type="ARBA" id="ARBA00023235"/>
    </source>
</evidence>
<keyword evidence="1 11" id="KW-0540">Nuclease</keyword>
<dbReference type="CDD" id="cd18809">
    <property type="entry name" value="SF1_C_RecD"/>
    <property type="match status" value="1"/>
</dbReference>
<evidence type="ECO:0000256" key="6">
    <source>
        <dbReference type="ARBA" id="ARBA00022839"/>
    </source>
</evidence>
<proteinExistence type="inferred from homology"/>